<gene>
    <name evidence="1" type="ORF">M153_5550004469</name>
</gene>
<dbReference type="Proteomes" id="UP000051530">
    <property type="component" value="Unassembled WGS sequence"/>
</dbReference>
<evidence type="ECO:0000313" key="2">
    <source>
        <dbReference type="Proteomes" id="UP000051530"/>
    </source>
</evidence>
<organism evidence="1 2">
    <name type="scientific">Pseudoloma neurophilia</name>
    <dbReference type="NCBI Taxonomy" id="146866"/>
    <lineage>
        <taxon>Eukaryota</taxon>
        <taxon>Fungi</taxon>
        <taxon>Fungi incertae sedis</taxon>
        <taxon>Microsporidia</taxon>
        <taxon>Pseudoloma</taxon>
    </lineage>
</organism>
<accession>A0A0R0LWV0</accession>
<proteinExistence type="predicted"/>
<dbReference type="AlphaFoldDB" id="A0A0R0LWV0"/>
<reference evidence="1 2" key="1">
    <citation type="submission" date="2015-07" db="EMBL/GenBank/DDBJ databases">
        <title>The genome of Pseudoloma neurophilia, a relevant intracellular parasite of the zebrafish.</title>
        <authorList>
            <person name="Ndikumana S."/>
            <person name="Pelin A."/>
            <person name="Sanders J."/>
            <person name="Corradi N."/>
        </authorList>
    </citation>
    <scope>NUCLEOTIDE SEQUENCE [LARGE SCALE GENOMIC DNA]</scope>
    <source>
        <strain evidence="1 2">MK1</strain>
    </source>
</reference>
<sequence>MISVSFFKRYLPWIILMIKTQNFEILEQKITNNKYVSDYKKRSPVTPSITHSKNRNNTSSIQLVSNSTIQSDPNIPLFKALKYESVFCVIPLFNVLFRLENTFIKYIKTFKEKHNPLEDFLLDLYEKLNTKEVNQISLNYSVLLNLLEIIRKNYSISRLLDHLFIFLKAFLSQMVDYSDFDQENNYFTIKINHNYKRPENRKLQLFDVSYKKKIPLSLFNYKVLKNNLIDKNYMSLDCELDNIIINRPMLMFFYWPDKQKLNEEIKRHLILKRHSNGDIYNLKGIVYRNKENRFNSFFIQNNCFYDQESGSKHYITTVDIEDPNLLIYQLQESD</sequence>
<name>A0A0R0LWV0_9MICR</name>
<evidence type="ECO:0000313" key="1">
    <source>
        <dbReference type="EMBL" id="KRH93811.1"/>
    </source>
</evidence>
<protein>
    <submittedName>
        <fullName evidence="1">Uncharacterized protein</fullName>
    </submittedName>
</protein>
<dbReference type="VEuPathDB" id="MicrosporidiaDB:M153_5550004469"/>
<keyword evidence="2" id="KW-1185">Reference proteome</keyword>
<comment type="caution">
    <text evidence="1">The sequence shown here is derived from an EMBL/GenBank/DDBJ whole genome shotgun (WGS) entry which is preliminary data.</text>
</comment>
<dbReference type="EMBL" id="LGUB01000208">
    <property type="protein sequence ID" value="KRH93811.1"/>
    <property type="molecule type" value="Genomic_DNA"/>
</dbReference>